<reference evidence="2" key="1">
    <citation type="journal article" date="2023" name="G3 (Bethesda)">
        <title>A reference genome for the long-term kleptoplast-retaining sea slug Elysia crispata morphotype clarki.</title>
        <authorList>
            <person name="Eastman K.E."/>
            <person name="Pendleton A.L."/>
            <person name="Shaikh M.A."/>
            <person name="Suttiyut T."/>
            <person name="Ogas R."/>
            <person name="Tomko P."/>
            <person name="Gavelis G."/>
            <person name="Widhalm J.R."/>
            <person name="Wisecaver J.H."/>
        </authorList>
    </citation>
    <scope>NUCLEOTIDE SEQUENCE</scope>
    <source>
        <strain evidence="2">ECLA1</strain>
    </source>
</reference>
<evidence type="ECO:0000313" key="3">
    <source>
        <dbReference type="Proteomes" id="UP001283361"/>
    </source>
</evidence>
<proteinExistence type="predicted"/>
<comment type="caution">
    <text evidence="2">The sequence shown here is derived from an EMBL/GenBank/DDBJ whole genome shotgun (WGS) entry which is preliminary data.</text>
</comment>
<evidence type="ECO:0000256" key="1">
    <source>
        <dbReference type="SAM" id="MobiDB-lite"/>
    </source>
</evidence>
<organism evidence="2 3">
    <name type="scientific">Elysia crispata</name>
    <name type="common">lettuce slug</name>
    <dbReference type="NCBI Taxonomy" id="231223"/>
    <lineage>
        <taxon>Eukaryota</taxon>
        <taxon>Metazoa</taxon>
        <taxon>Spiralia</taxon>
        <taxon>Lophotrochozoa</taxon>
        <taxon>Mollusca</taxon>
        <taxon>Gastropoda</taxon>
        <taxon>Heterobranchia</taxon>
        <taxon>Euthyneura</taxon>
        <taxon>Panpulmonata</taxon>
        <taxon>Sacoglossa</taxon>
        <taxon>Placobranchoidea</taxon>
        <taxon>Plakobranchidae</taxon>
        <taxon>Elysia</taxon>
    </lineage>
</organism>
<protein>
    <submittedName>
        <fullName evidence="2">Uncharacterized protein</fullName>
    </submittedName>
</protein>
<evidence type="ECO:0000313" key="2">
    <source>
        <dbReference type="EMBL" id="KAK3789635.1"/>
    </source>
</evidence>
<gene>
    <name evidence="2" type="ORF">RRG08_050076</name>
</gene>
<feature type="region of interest" description="Disordered" evidence="1">
    <location>
        <begin position="38"/>
        <end position="73"/>
    </location>
</feature>
<dbReference type="Proteomes" id="UP001283361">
    <property type="component" value="Unassembled WGS sequence"/>
</dbReference>
<keyword evidence="3" id="KW-1185">Reference proteome</keyword>
<feature type="compositionally biased region" description="Polar residues" evidence="1">
    <location>
        <begin position="44"/>
        <end position="59"/>
    </location>
</feature>
<dbReference type="EMBL" id="JAWDGP010001646">
    <property type="protein sequence ID" value="KAK3789635.1"/>
    <property type="molecule type" value="Genomic_DNA"/>
</dbReference>
<name>A0AAE1AKN0_9GAST</name>
<sequence length="126" mass="13874">MFTSKLEISHSLIKLCKSIDIYRASSKLAFRCNSHNTERGGSRFGSSQTEVSLPSSASRTDMAHTRAPENGLNQSELDTVLRSGGDRWWANSAPVWRPKCVLVCFLCVGLAIFPSACRREGSNQGH</sequence>
<dbReference type="AlphaFoldDB" id="A0AAE1AKN0"/>
<accession>A0AAE1AKN0</accession>